<name>A0AAE0AQK8_9ROSI</name>
<reference evidence="3" key="1">
    <citation type="journal article" date="2023" name="Plant J.">
        <title>Genome sequences and population genomics provide insights into the demographic history, inbreeding, and mutation load of two 'living fossil' tree species of Dipteronia.</title>
        <authorList>
            <person name="Feng Y."/>
            <person name="Comes H.P."/>
            <person name="Chen J."/>
            <person name="Zhu S."/>
            <person name="Lu R."/>
            <person name="Zhang X."/>
            <person name="Li P."/>
            <person name="Qiu J."/>
            <person name="Olsen K.M."/>
            <person name="Qiu Y."/>
        </authorList>
    </citation>
    <scope>NUCLEOTIDE SEQUENCE</scope>
    <source>
        <strain evidence="3">NBL</strain>
    </source>
</reference>
<dbReference type="Proteomes" id="UP001281410">
    <property type="component" value="Unassembled WGS sequence"/>
</dbReference>
<dbReference type="Gene3D" id="3.30.420.10">
    <property type="entry name" value="Ribonuclease H-like superfamily/Ribonuclease H"/>
    <property type="match status" value="1"/>
</dbReference>
<dbReference type="InterPro" id="IPR052929">
    <property type="entry name" value="RNase_H-like_EbsB-rel"/>
</dbReference>
<dbReference type="InterPro" id="IPR012337">
    <property type="entry name" value="RNaseH-like_sf"/>
</dbReference>
<protein>
    <submittedName>
        <fullName evidence="3">Uncharacterized protein</fullName>
    </submittedName>
</protein>
<dbReference type="PANTHER" id="PTHR47074:SF48">
    <property type="entry name" value="POLYNUCLEOTIDYL TRANSFERASE, RIBONUCLEASE H-LIKE SUPERFAMILY PROTEIN"/>
    <property type="match status" value="1"/>
</dbReference>
<dbReference type="Pfam" id="PF13966">
    <property type="entry name" value="zf-RVT"/>
    <property type="match status" value="1"/>
</dbReference>
<keyword evidence="4" id="KW-1185">Reference proteome</keyword>
<proteinExistence type="predicted"/>
<dbReference type="GO" id="GO:0003676">
    <property type="term" value="F:nucleic acid binding"/>
    <property type="evidence" value="ECO:0007669"/>
    <property type="project" value="InterPro"/>
</dbReference>
<dbReference type="InterPro" id="IPR036397">
    <property type="entry name" value="RNaseH_sf"/>
</dbReference>
<dbReference type="AlphaFoldDB" id="A0AAE0AQK8"/>
<dbReference type="Pfam" id="PF13456">
    <property type="entry name" value="RVT_3"/>
    <property type="match status" value="1"/>
</dbReference>
<dbReference type="GO" id="GO:0004523">
    <property type="term" value="F:RNA-DNA hybrid ribonuclease activity"/>
    <property type="evidence" value="ECO:0007669"/>
    <property type="project" value="InterPro"/>
</dbReference>
<evidence type="ECO:0000313" key="3">
    <source>
        <dbReference type="EMBL" id="KAK3221804.1"/>
    </source>
</evidence>
<dbReference type="InterPro" id="IPR044730">
    <property type="entry name" value="RNase_H-like_dom_plant"/>
</dbReference>
<accession>A0AAE0AQK8</accession>
<evidence type="ECO:0000313" key="4">
    <source>
        <dbReference type="Proteomes" id="UP001281410"/>
    </source>
</evidence>
<feature type="domain" description="Reverse transcriptase zinc-binding" evidence="2">
    <location>
        <begin position="1"/>
        <end position="61"/>
    </location>
</feature>
<dbReference type="SUPFAM" id="SSF53098">
    <property type="entry name" value="Ribonuclease H-like"/>
    <property type="match status" value="1"/>
</dbReference>
<dbReference type="PANTHER" id="PTHR47074">
    <property type="entry name" value="BNAC02G40300D PROTEIN"/>
    <property type="match status" value="1"/>
</dbReference>
<organism evidence="3 4">
    <name type="scientific">Dipteronia sinensis</name>
    <dbReference type="NCBI Taxonomy" id="43782"/>
    <lineage>
        <taxon>Eukaryota</taxon>
        <taxon>Viridiplantae</taxon>
        <taxon>Streptophyta</taxon>
        <taxon>Embryophyta</taxon>
        <taxon>Tracheophyta</taxon>
        <taxon>Spermatophyta</taxon>
        <taxon>Magnoliopsida</taxon>
        <taxon>eudicotyledons</taxon>
        <taxon>Gunneridae</taxon>
        <taxon>Pentapetalae</taxon>
        <taxon>rosids</taxon>
        <taxon>malvids</taxon>
        <taxon>Sapindales</taxon>
        <taxon>Sapindaceae</taxon>
        <taxon>Hippocastanoideae</taxon>
        <taxon>Acereae</taxon>
        <taxon>Dipteronia</taxon>
    </lineage>
</organism>
<dbReference type="InterPro" id="IPR026960">
    <property type="entry name" value="RVT-Znf"/>
</dbReference>
<feature type="domain" description="RNase H type-1" evidence="1">
    <location>
        <begin position="172"/>
        <end position="291"/>
    </location>
</feature>
<dbReference type="CDD" id="cd06222">
    <property type="entry name" value="RNase_H_like"/>
    <property type="match status" value="1"/>
</dbReference>
<evidence type="ECO:0000259" key="1">
    <source>
        <dbReference type="Pfam" id="PF13456"/>
    </source>
</evidence>
<sequence length="319" mass="36562">MLWQLKIPHKVQIFIWKAYLNWIPTTANLSKKGMEVDDMCAGCHRKSETTLHAIWNCPNLRRVRFSIPFVHNQSWNDMASAFDFLLFQENILDKKEMELMCVILWRCWWRRNQMIHNAGVRSEEDVVEWAANFLEEFHKTEEKNSEKNIANGPMIKNIVRWERPREGVFKINTDAAICSDRNLVGFGIVIRNHNGEVMGCSSQSTVANFTPQIPEACAILWGIMFAKDTGLLPTVIESDAKTVVDLINAEAPPRADIGTVISDIINLCSFYDIRVLFTPRGANMVAHNLAKVPSIVEDRFCLEDYPPFLESFVRADMAL</sequence>
<comment type="caution">
    <text evidence="3">The sequence shown here is derived from an EMBL/GenBank/DDBJ whole genome shotgun (WGS) entry which is preliminary data.</text>
</comment>
<gene>
    <name evidence="3" type="ORF">Dsin_008829</name>
</gene>
<dbReference type="InterPro" id="IPR002156">
    <property type="entry name" value="RNaseH_domain"/>
</dbReference>
<dbReference type="EMBL" id="JANJYJ010000003">
    <property type="protein sequence ID" value="KAK3221804.1"/>
    <property type="molecule type" value="Genomic_DNA"/>
</dbReference>
<evidence type="ECO:0000259" key="2">
    <source>
        <dbReference type="Pfam" id="PF13966"/>
    </source>
</evidence>